<gene>
    <name evidence="3" type="ORF">HNR67_003397</name>
</gene>
<keyword evidence="2" id="KW-0732">Signal</keyword>
<name>A0A7W7C9Z6_9PSEU</name>
<feature type="region of interest" description="Disordered" evidence="1">
    <location>
        <begin position="19"/>
        <end position="40"/>
    </location>
</feature>
<accession>A0A7W7C9Z6</accession>
<protein>
    <submittedName>
        <fullName evidence="3">Uncharacterized protein</fullName>
    </submittedName>
</protein>
<organism evidence="3 4">
    <name type="scientific">Crossiella cryophila</name>
    <dbReference type="NCBI Taxonomy" id="43355"/>
    <lineage>
        <taxon>Bacteria</taxon>
        <taxon>Bacillati</taxon>
        <taxon>Actinomycetota</taxon>
        <taxon>Actinomycetes</taxon>
        <taxon>Pseudonocardiales</taxon>
        <taxon>Pseudonocardiaceae</taxon>
        <taxon>Crossiella</taxon>
    </lineage>
</organism>
<evidence type="ECO:0000256" key="1">
    <source>
        <dbReference type="SAM" id="MobiDB-lite"/>
    </source>
</evidence>
<evidence type="ECO:0000313" key="4">
    <source>
        <dbReference type="Proteomes" id="UP000533598"/>
    </source>
</evidence>
<dbReference type="Proteomes" id="UP000533598">
    <property type="component" value="Unassembled WGS sequence"/>
</dbReference>
<feature type="chain" id="PRO_5030898410" evidence="2">
    <location>
        <begin position="23"/>
        <end position="329"/>
    </location>
</feature>
<dbReference type="RefSeq" id="WP_185003251.1">
    <property type="nucleotide sequence ID" value="NZ_BAAAUI010000050.1"/>
</dbReference>
<evidence type="ECO:0000256" key="2">
    <source>
        <dbReference type="SAM" id="SignalP"/>
    </source>
</evidence>
<evidence type="ECO:0000313" key="3">
    <source>
        <dbReference type="EMBL" id="MBB4677279.1"/>
    </source>
</evidence>
<reference evidence="3 4" key="1">
    <citation type="submission" date="2020-08" db="EMBL/GenBank/DDBJ databases">
        <title>Sequencing the genomes of 1000 actinobacteria strains.</title>
        <authorList>
            <person name="Klenk H.-P."/>
        </authorList>
    </citation>
    <scope>NUCLEOTIDE SEQUENCE [LARGE SCALE GENOMIC DNA]</scope>
    <source>
        <strain evidence="3 4">DSM 44230</strain>
    </source>
</reference>
<dbReference type="EMBL" id="JACHMH010000001">
    <property type="protein sequence ID" value="MBB4677279.1"/>
    <property type="molecule type" value="Genomic_DNA"/>
</dbReference>
<feature type="signal peptide" evidence="2">
    <location>
        <begin position="1"/>
        <end position="22"/>
    </location>
</feature>
<proteinExistence type="predicted"/>
<sequence>MRSVIGLIVVGLLVSGCTGTSAPPTPTKPTSTAQSGPVEMDQSTRQRLAENSVYRTWDTCALHDPEAIKKVFGGEFELLEPETLDQCVARVKRPDLGNFAVYTYLGAPFFPQDEPKTEIGGKTFLSDSKDNTSCSWHYLTSKQSAITLRITYSGGVDSKQPPKPACEFGKDYLATLAPIWSNPPLRSEGATEPAIALAAKDPCATYEELAKLLPQGGEKPQLMVPSPYACVVRLPVRSKTGSGGFDVRFLFADDPVAAAQRTPGQYKPVQIEGRPGNVQQKKGECTINVQAEDTTIPGLAEEVPVIRLTAPDCQQAETAAKIVTKAALS</sequence>
<comment type="caution">
    <text evidence="3">The sequence shown here is derived from an EMBL/GenBank/DDBJ whole genome shotgun (WGS) entry which is preliminary data.</text>
</comment>
<feature type="compositionally biased region" description="Low complexity" evidence="1">
    <location>
        <begin position="19"/>
        <end position="33"/>
    </location>
</feature>
<keyword evidence="4" id="KW-1185">Reference proteome</keyword>
<dbReference type="PROSITE" id="PS51257">
    <property type="entry name" value="PROKAR_LIPOPROTEIN"/>
    <property type="match status" value="1"/>
</dbReference>
<dbReference type="AlphaFoldDB" id="A0A7W7C9Z6"/>